<dbReference type="WBParaSite" id="SSLN_0001332201-mRNA-1">
    <property type="protein sequence ID" value="SSLN_0001332201-mRNA-1"/>
    <property type="gene ID" value="SSLN_0001332201"/>
</dbReference>
<evidence type="ECO:0000259" key="2">
    <source>
        <dbReference type="PROSITE" id="PS50157"/>
    </source>
</evidence>
<name>A0A183T8M6_SCHSO</name>
<dbReference type="Proteomes" id="UP000275846">
    <property type="component" value="Unassembled WGS sequence"/>
</dbReference>
<proteinExistence type="predicted"/>
<dbReference type="Gene3D" id="3.30.160.60">
    <property type="entry name" value="Classic Zinc Finger"/>
    <property type="match status" value="1"/>
</dbReference>
<dbReference type="EMBL" id="UYSU01037571">
    <property type="protein sequence ID" value="VDL99208.1"/>
    <property type="molecule type" value="Genomic_DNA"/>
</dbReference>
<keyword evidence="1" id="KW-0863">Zinc-finger</keyword>
<dbReference type="PROSITE" id="PS50157">
    <property type="entry name" value="ZINC_FINGER_C2H2_2"/>
    <property type="match status" value="1"/>
</dbReference>
<reference evidence="5" key="1">
    <citation type="submission" date="2016-06" db="UniProtKB">
        <authorList>
            <consortium name="WormBaseParasite"/>
        </authorList>
    </citation>
    <scope>IDENTIFICATION</scope>
</reference>
<sequence length="354" mass="38833">MVRQLHDGMMARVAENGAISEAFAVPNGAKQVCVLSHTLFSIMFSAVLVDAYRDERPGSVLPTGWMADSSINCGCIPTHLLHINTEKMVVMHQPPPSITCYAACINVKGTQQKSVDTFTYRAAPRINTDNAQALPYARTLSAPSARVLITCESIARRLVNQCLEHQHTTEITTSTDLTVLTHSIISWAYSVTCASMTAEFTAMPTTLIHHAHPPLLPFLAPLPPHYHECHPPPASTDFSCTHCARNFNSRICLVGHPRINCMEAGEPAPGAPSHSKDHRINCPICPCAFTHRMGLFGHMRIIDNPRTPYTLEILTATATATTNTMNDNPLAPLNFSCRYCARNFVSRIGRVGHL</sequence>
<evidence type="ECO:0000313" key="3">
    <source>
        <dbReference type="EMBL" id="VDL99208.1"/>
    </source>
</evidence>
<keyword evidence="4" id="KW-1185">Reference proteome</keyword>
<dbReference type="GO" id="GO:0008270">
    <property type="term" value="F:zinc ion binding"/>
    <property type="evidence" value="ECO:0007669"/>
    <property type="project" value="UniProtKB-KW"/>
</dbReference>
<evidence type="ECO:0000313" key="5">
    <source>
        <dbReference type="WBParaSite" id="SSLN_0001332201-mRNA-1"/>
    </source>
</evidence>
<evidence type="ECO:0000313" key="4">
    <source>
        <dbReference type="Proteomes" id="UP000275846"/>
    </source>
</evidence>
<reference evidence="3 4" key="2">
    <citation type="submission" date="2018-11" db="EMBL/GenBank/DDBJ databases">
        <authorList>
            <consortium name="Pathogen Informatics"/>
        </authorList>
    </citation>
    <scope>NUCLEOTIDE SEQUENCE [LARGE SCALE GENOMIC DNA]</scope>
    <source>
        <strain evidence="3 4">NST_G2</strain>
    </source>
</reference>
<accession>A0A183T8M6</accession>
<dbReference type="AlphaFoldDB" id="A0A183T8M6"/>
<dbReference type="OrthoDB" id="425014at2759"/>
<feature type="domain" description="C2H2-type" evidence="2">
    <location>
        <begin position="238"/>
        <end position="268"/>
    </location>
</feature>
<protein>
    <submittedName>
        <fullName evidence="5">C2H2-type domain-containing protein</fullName>
    </submittedName>
</protein>
<organism evidence="5">
    <name type="scientific">Schistocephalus solidus</name>
    <name type="common">Tapeworm</name>
    <dbReference type="NCBI Taxonomy" id="70667"/>
    <lineage>
        <taxon>Eukaryota</taxon>
        <taxon>Metazoa</taxon>
        <taxon>Spiralia</taxon>
        <taxon>Lophotrochozoa</taxon>
        <taxon>Platyhelminthes</taxon>
        <taxon>Cestoda</taxon>
        <taxon>Eucestoda</taxon>
        <taxon>Diphyllobothriidea</taxon>
        <taxon>Diphyllobothriidae</taxon>
        <taxon>Schistocephalus</taxon>
    </lineage>
</organism>
<keyword evidence="1" id="KW-0862">Zinc</keyword>
<dbReference type="InterPro" id="IPR013087">
    <property type="entry name" value="Znf_C2H2_type"/>
</dbReference>
<evidence type="ECO:0000256" key="1">
    <source>
        <dbReference type="PROSITE-ProRule" id="PRU00042"/>
    </source>
</evidence>
<gene>
    <name evidence="3" type="ORF">SSLN_LOCUS12823</name>
</gene>
<keyword evidence="1" id="KW-0479">Metal-binding</keyword>